<dbReference type="PANTHER" id="PTHR10606:SF44">
    <property type="entry name" value="6-PHOSPHOFRUCTO 2-KINASE_FRUCTOSE 2,6-BISPHOSPHATASE LONG FORM"/>
    <property type="match status" value="1"/>
</dbReference>
<dbReference type="OrthoDB" id="267323at2759"/>
<reference evidence="2 3" key="1">
    <citation type="journal article" date="2015" name="Genome Biol. Evol.">
        <title>Phylogenomic analyses indicate that early fungi evolved digesting cell walls of algal ancestors of land plants.</title>
        <authorList>
            <person name="Chang Y."/>
            <person name="Wang S."/>
            <person name="Sekimoto S."/>
            <person name="Aerts A.L."/>
            <person name="Choi C."/>
            <person name="Clum A."/>
            <person name="LaButti K.M."/>
            <person name="Lindquist E.A."/>
            <person name="Yee Ngan C."/>
            <person name="Ohm R.A."/>
            <person name="Salamov A.A."/>
            <person name="Grigoriev I.V."/>
            <person name="Spatafora J.W."/>
            <person name="Berbee M.L."/>
        </authorList>
    </citation>
    <scope>NUCLEOTIDE SEQUENCE [LARGE SCALE GENOMIC DNA]</scope>
    <source>
        <strain evidence="2 3">JEL478</strain>
    </source>
</reference>
<dbReference type="InterPro" id="IPR013078">
    <property type="entry name" value="His_Pase_superF_clade-1"/>
</dbReference>
<dbReference type="GO" id="GO:0003873">
    <property type="term" value="F:6-phosphofructo-2-kinase activity"/>
    <property type="evidence" value="ECO:0007669"/>
    <property type="project" value="TreeGrafter"/>
</dbReference>
<name>A0A139AF66_GONPJ</name>
<dbReference type="EMBL" id="KQ965762">
    <property type="protein sequence ID" value="KXS15461.1"/>
    <property type="molecule type" value="Genomic_DNA"/>
</dbReference>
<sequence>MITLGAPSDPSTVPEDPSTQDDSPEPLPALPRHFVRRPTLHFRAVSSQTGLSGLAQLSRSDTELHSDGRRVIYFSRHGESMANVTGKIGGDTHLSPQGKLYAKKLPDLLHHIMTSKRDSQSLHVWTSTLKRTQETTEFFGARVVARKAWKELDEIDAGICDMMTYEEVEQKFPEDAHLRDQDKFNFRYRSGESYADVTARVKIVLNAAEEWFAAHPRHGASLVIVSHQAVLRCVFALLMGDVAQEEVPYIKVPLHTVMRVEWIKGPGIVKEEKFHVDIPAVDTAHLRSAATIAPLPITPESHTVSSTPSSITTSPIAPATSTDDQTAPDADAEEVDVEIEVVSADRRASQAGLAARDLGLVVPAAANVSERTRNESIVEVGLGGKGYLSGDSH</sequence>
<keyword evidence="3" id="KW-1185">Reference proteome</keyword>
<dbReference type="SMART" id="SM00855">
    <property type="entry name" value="PGAM"/>
    <property type="match status" value="1"/>
</dbReference>
<dbReference type="Gene3D" id="3.40.50.1240">
    <property type="entry name" value="Phosphoglycerate mutase-like"/>
    <property type="match status" value="1"/>
</dbReference>
<dbReference type="InterPro" id="IPR029033">
    <property type="entry name" value="His_PPase_superfam"/>
</dbReference>
<protein>
    <submittedName>
        <fullName evidence="2">Phosphoglycerate mutase-like protein</fullName>
    </submittedName>
</protein>
<dbReference type="STRING" id="1344416.A0A139AF66"/>
<organism evidence="2 3">
    <name type="scientific">Gonapodya prolifera (strain JEL478)</name>
    <name type="common">Monoblepharis prolifera</name>
    <dbReference type="NCBI Taxonomy" id="1344416"/>
    <lineage>
        <taxon>Eukaryota</taxon>
        <taxon>Fungi</taxon>
        <taxon>Fungi incertae sedis</taxon>
        <taxon>Chytridiomycota</taxon>
        <taxon>Chytridiomycota incertae sedis</taxon>
        <taxon>Monoblepharidomycetes</taxon>
        <taxon>Monoblepharidales</taxon>
        <taxon>Gonapodyaceae</taxon>
        <taxon>Gonapodya</taxon>
    </lineage>
</organism>
<feature type="compositionally biased region" description="Low complexity" evidence="1">
    <location>
        <begin position="298"/>
        <end position="322"/>
    </location>
</feature>
<gene>
    <name evidence="2" type="ORF">M427DRAFT_44512</name>
</gene>
<proteinExistence type="predicted"/>
<dbReference type="AlphaFoldDB" id="A0A139AF66"/>
<dbReference type="Proteomes" id="UP000070544">
    <property type="component" value="Unassembled WGS sequence"/>
</dbReference>
<dbReference type="GO" id="GO:0005829">
    <property type="term" value="C:cytosol"/>
    <property type="evidence" value="ECO:0007669"/>
    <property type="project" value="TreeGrafter"/>
</dbReference>
<dbReference type="GO" id="GO:0005524">
    <property type="term" value="F:ATP binding"/>
    <property type="evidence" value="ECO:0007669"/>
    <property type="project" value="InterPro"/>
</dbReference>
<accession>A0A139AF66</accession>
<dbReference type="PRINTS" id="PR00991">
    <property type="entry name" value="6PFRUCTKNASE"/>
</dbReference>
<dbReference type="CDD" id="cd07067">
    <property type="entry name" value="HP_PGM_like"/>
    <property type="match status" value="1"/>
</dbReference>
<dbReference type="GO" id="GO:0006003">
    <property type="term" value="P:fructose 2,6-bisphosphate metabolic process"/>
    <property type="evidence" value="ECO:0007669"/>
    <property type="project" value="InterPro"/>
</dbReference>
<evidence type="ECO:0000313" key="3">
    <source>
        <dbReference type="Proteomes" id="UP000070544"/>
    </source>
</evidence>
<dbReference type="SUPFAM" id="SSF53254">
    <property type="entry name" value="Phosphoglycerate mutase-like"/>
    <property type="match status" value="1"/>
</dbReference>
<feature type="region of interest" description="Disordered" evidence="1">
    <location>
        <begin position="1"/>
        <end position="31"/>
    </location>
</feature>
<dbReference type="GO" id="GO:0004331">
    <property type="term" value="F:fructose-2,6-bisphosphate 2-phosphatase activity"/>
    <property type="evidence" value="ECO:0007669"/>
    <property type="project" value="TreeGrafter"/>
</dbReference>
<dbReference type="Pfam" id="PF00300">
    <property type="entry name" value="His_Phos_1"/>
    <property type="match status" value="1"/>
</dbReference>
<dbReference type="InterPro" id="IPR003094">
    <property type="entry name" value="6Pfruct_kin"/>
</dbReference>
<dbReference type="PANTHER" id="PTHR10606">
    <property type="entry name" value="6-PHOSPHOFRUCTO-2-KINASE/FRUCTOSE-2,6-BISPHOSPHATASE"/>
    <property type="match status" value="1"/>
</dbReference>
<evidence type="ECO:0000313" key="2">
    <source>
        <dbReference type="EMBL" id="KXS15461.1"/>
    </source>
</evidence>
<evidence type="ECO:0000256" key="1">
    <source>
        <dbReference type="SAM" id="MobiDB-lite"/>
    </source>
</evidence>
<feature type="region of interest" description="Disordered" evidence="1">
    <location>
        <begin position="298"/>
        <end position="333"/>
    </location>
</feature>